<protein>
    <recommendedName>
        <fullName evidence="3">Methyltransferase type 12 domain-containing protein</fullName>
    </recommendedName>
</protein>
<comment type="caution">
    <text evidence="4">The sequence shown here is derived from an EMBL/GenBank/DDBJ whole genome shotgun (WGS) entry which is preliminary data.</text>
</comment>
<name>A0A0G0Z386_9BACT</name>
<dbReference type="InterPro" id="IPR051422">
    <property type="entry name" value="AlkB_tRNA_MeTrf/Diox"/>
</dbReference>
<dbReference type="CDD" id="cd02440">
    <property type="entry name" value="AdoMet_MTases"/>
    <property type="match status" value="1"/>
</dbReference>
<reference evidence="4 5" key="1">
    <citation type="journal article" date="2015" name="Nature">
        <title>rRNA introns, odd ribosomes, and small enigmatic genomes across a large radiation of phyla.</title>
        <authorList>
            <person name="Brown C.T."/>
            <person name="Hug L.A."/>
            <person name="Thomas B.C."/>
            <person name="Sharon I."/>
            <person name="Castelle C.J."/>
            <person name="Singh A."/>
            <person name="Wilkins M.J."/>
            <person name="Williams K.H."/>
            <person name="Banfield J.F."/>
        </authorList>
    </citation>
    <scope>NUCLEOTIDE SEQUENCE [LARGE SCALE GENOMIC DNA]</scope>
</reference>
<dbReference type="EMBL" id="LCDA01000002">
    <property type="protein sequence ID" value="KKS43202.1"/>
    <property type="molecule type" value="Genomic_DNA"/>
</dbReference>
<evidence type="ECO:0000256" key="1">
    <source>
        <dbReference type="ARBA" id="ARBA00022603"/>
    </source>
</evidence>
<sequence>MPQEENIITSVKNIYDNIGKEFSSSRQYIWPDLKPYLKNVKSGSSVLDVGCGNGRLLLGLPEKTKYTGLDISKELLKEAERAHPEHKFYETDITKESLWKHLPQYDYIFCIAVFHHLPTKKDQLFVLNQIKRHLKPRGKILITAWNLWQPKYLKYHFDLKTKLQNPHFVYIPFQGKPRFCFAMTTPYLKKLLESVNLKLKVKKSPHNYILN</sequence>
<organism evidence="4 5">
    <name type="scientific">Candidatus Collierbacteria bacterium GW2011_GWA2_42_17</name>
    <dbReference type="NCBI Taxonomy" id="1618378"/>
    <lineage>
        <taxon>Bacteria</taxon>
        <taxon>Candidatus Collieribacteriota</taxon>
    </lineage>
</organism>
<dbReference type="Pfam" id="PF08242">
    <property type="entry name" value="Methyltransf_12"/>
    <property type="match status" value="1"/>
</dbReference>
<dbReference type="GO" id="GO:0032259">
    <property type="term" value="P:methylation"/>
    <property type="evidence" value="ECO:0007669"/>
    <property type="project" value="UniProtKB-KW"/>
</dbReference>
<keyword evidence="1" id="KW-0489">Methyltransferase</keyword>
<dbReference type="InterPro" id="IPR013217">
    <property type="entry name" value="Methyltransf_12"/>
</dbReference>
<dbReference type="AlphaFoldDB" id="A0A0G0Z386"/>
<dbReference type="Proteomes" id="UP000033854">
    <property type="component" value="Unassembled WGS sequence"/>
</dbReference>
<evidence type="ECO:0000256" key="2">
    <source>
        <dbReference type="ARBA" id="ARBA00022679"/>
    </source>
</evidence>
<evidence type="ECO:0000313" key="4">
    <source>
        <dbReference type="EMBL" id="KKS43202.1"/>
    </source>
</evidence>
<gene>
    <name evidence="4" type="ORF">UV06_C0002G0104</name>
</gene>
<dbReference type="InterPro" id="IPR029063">
    <property type="entry name" value="SAM-dependent_MTases_sf"/>
</dbReference>
<dbReference type="SUPFAM" id="SSF53335">
    <property type="entry name" value="S-adenosyl-L-methionine-dependent methyltransferases"/>
    <property type="match status" value="1"/>
</dbReference>
<evidence type="ECO:0000259" key="3">
    <source>
        <dbReference type="Pfam" id="PF08242"/>
    </source>
</evidence>
<evidence type="ECO:0000313" key="5">
    <source>
        <dbReference type="Proteomes" id="UP000033854"/>
    </source>
</evidence>
<dbReference type="Gene3D" id="3.40.50.150">
    <property type="entry name" value="Vaccinia Virus protein VP39"/>
    <property type="match status" value="1"/>
</dbReference>
<keyword evidence="2" id="KW-0808">Transferase</keyword>
<proteinExistence type="predicted"/>
<dbReference type="GO" id="GO:0008168">
    <property type="term" value="F:methyltransferase activity"/>
    <property type="evidence" value="ECO:0007669"/>
    <property type="project" value="UniProtKB-KW"/>
</dbReference>
<dbReference type="PANTHER" id="PTHR13069:SF21">
    <property type="entry name" value="ALKYLATED DNA REPAIR PROTEIN ALKB HOMOLOG 8"/>
    <property type="match status" value="1"/>
</dbReference>
<accession>A0A0G0Z386</accession>
<dbReference type="PANTHER" id="PTHR13069">
    <property type="entry name" value="ALKYLATED DNA REPAIR PROTEIN ALKB HOMOLOG 8"/>
    <property type="match status" value="1"/>
</dbReference>
<feature type="domain" description="Methyltransferase type 12" evidence="3">
    <location>
        <begin position="47"/>
        <end position="140"/>
    </location>
</feature>